<dbReference type="GO" id="GO:0006597">
    <property type="term" value="P:spermine biosynthetic process"/>
    <property type="evidence" value="ECO:0007669"/>
    <property type="project" value="TreeGrafter"/>
</dbReference>
<dbReference type="AlphaFoldDB" id="A0A1Y2H6Z6"/>
<organism evidence="6 7">
    <name type="scientific">Catenaria anguillulae PL171</name>
    <dbReference type="NCBI Taxonomy" id="765915"/>
    <lineage>
        <taxon>Eukaryota</taxon>
        <taxon>Fungi</taxon>
        <taxon>Fungi incertae sedis</taxon>
        <taxon>Blastocladiomycota</taxon>
        <taxon>Blastocladiomycetes</taxon>
        <taxon>Blastocladiales</taxon>
        <taxon>Catenariaceae</taxon>
        <taxon>Catenaria</taxon>
    </lineage>
</organism>
<keyword evidence="3" id="KW-0745">Spermidine biosynthesis</keyword>
<dbReference type="OrthoDB" id="1068353at2759"/>
<evidence type="ECO:0000256" key="2">
    <source>
        <dbReference type="ARBA" id="ARBA00008466"/>
    </source>
</evidence>
<dbReference type="InterPro" id="IPR048283">
    <property type="entry name" value="AdoMetDC-like"/>
</dbReference>
<dbReference type="GO" id="GO:0004014">
    <property type="term" value="F:adenosylmethionine decarboxylase activity"/>
    <property type="evidence" value="ECO:0007669"/>
    <property type="project" value="InterPro"/>
</dbReference>
<evidence type="ECO:0000313" key="7">
    <source>
        <dbReference type="Proteomes" id="UP000193411"/>
    </source>
</evidence>
<keyword evidence="7" id="KW-1185">Reference proteome</keyword>
<dbReference type="SUPFAM" id="SSF56276">
    <property type="entry name" value="S-adenosylmethionine decarboxylase"/>
    <property type="match status" value="2"/>
</dbReference>
<dbReference type="UniPathway" id="UPA00331">
    <property type="reaction ID" value="UER00451"/>
</dbReference>
<dbReference type="EMBL" id="MCFL01000128">
    <property type="protein sequence ID" value="ORZ29784.1"/>
    <property type="molecule type" value="Genomic_DNA"/>
</dbReference>
<evidence type="ECO:0000256" key="1">
    <source>
        <dbReference type="ARBA" id="ARBA00004911"/>
    </source>
</evidence>
<name>A0A1Y2H6Z6_9FUNG</name>
<proteinExistence type="inferred from homology"/>
<keyword evidence="4" id="KW-0620">Polyamine biosynthesis</keyword>
<comment type="caution">
    <text evidence="6">The sequence shown here is derived from an EMBL/GenBank/DDBJ whole genome shotgun (WGS) entry which is preliminary data.</text>
</comment>
<dbReference type="InterPro" id="IPR018166">
    <property type="entry name" value="S-AdoMet_deCO2ase_CS"/>
</dbReference>
<feature type="region of interest" description="Disordered" evidence="5">
    <location>
        <begin position="282"/>
        <end position="311"/>
    </location>
</feature>
<sequence length="582" mass="63338">MSFEGAEKLLEIWFHAGSDDRHTAGSVLNNHHNNSPTLSSTGRMPVASSGAAAVRAAAEEAHIITPALSDNDDEDESALAWPNKKRRVGEPVDPAQALTEVTEAHLAAEKLKGNEALVGGGEGGKLGLRAVTREQWQDMLDLVKCTILNVISNEYADAYLLSESSLFVFPNRIILKTCGTTTLLLSLPRILQIASDLCGYKVVDKLFYSRMCFQFPEKQHWPHSSWDHEVEILDGIFANGSSYVMGKTNSDHWYLYVAGEQLIPRQVAKICPQARALVVEGEQQQQQQQDEMEETEATGEAEKPVHEQQGSAEDVHANLAALTAHGTDPPDLLACVGSRVPGGGSDVMDCDTASVHSAGSSLSSSSSVGSCASCGSSAVVEDRTLEMLMTGLDQEQMRKFFFQEGNKHLGDGTANHVEAATGLDKLLPGCISDSFLFSPCGWSQNALLGEYYGTFHVTPEEACSYASFETNVPLSNNEDDPLSYKAVTSRVLDVYRPTNVTLTHFSNDVGVHPNPIPPTLPVMQLEGYRLVDVTVNVLPHYHLFYCHYVRECPETGKALRPKKARRLVKKAKAVPVEAVVVA</sequence>
<reference evidence="6 7" key="1">
    <citation type="submission" date="2016-07" db="EMBL/GenBank/DDBJ databases">
        <title>Pervasive Adenine N6-methylation of Active Genes in Fungi.</title>
        <authorList>
            <consortium name="DOE Joint Genome Institute"/>
            <person name="Mondo S.J."/>
            <person name="Dannebaum R.O."/>
            <person name="Kuo R.C."/>
            <person name="Labutti K."/>
            <person name="Haridas S."/>
            <person name="Kuo A."/>
            <person name="Salamov A."/>
            <person name="Ahrendt S.R."/>
            <person name="Lipzen A."/>
            <person name="Sullivan W."/>
            <person name="Andreopoulos W.B."/>
            <person name="Clum A."/>
            <person name="Lindquist E."/>
            <person name="Daum C."/>
            <person name="Ramamoorthy G.K."/>
            <person name="Gryganskyi A."/>
            <person name="Culley D."/>
            <person name="Magnuson J.K."/>
            <person name="James T.Y."/>
            <person name="O'Malley M.A."/>
            <person name="Stajich J.E."/>
            <person name="Spatafora J.W."/>
            <person name="Visel A."/>
            <person name="Grigoriev I.V."/>
        </authorList>
    </citation>
    <scope>NUCLEOTIDE SEQUENCE [LARGE SCALE GENOMIC DNA]</scope>
    <source>
        <strain evidence="6 7">PL171</strain>
    </source>
</reference>
<comment type="pathway">
    <text evidence="1">Amine and polyamine biosynthesis; S-adenosylmethioninamine biosynthesis; S-adenosylmethioninamine from S-adenosyl-L-methionine: step 1/1.</text>
</comment>
<protein>
    <submittedName>
        <fullName evidence="6">S-adenosylmethionine decarboxylase</fullName>
    </submittedName>
</protein>
<dbReference type="GO" id="GO:0008295">
    <property type="term" value="P:spermidine biosynthetic process"/>
    <property type="evidence" value="ECO:0007669"/>
    <property type="project" value="UniProtKB-KW"/>
</dbReference>
<dbReference type="Pfam" id="PF01536">
    <property type="entry name" value="SAM_decarbox"/>
    <property type="match status" value="2"/>
</dbReference>
<accession>A0A1Y2H6Z6</accession>
<dbReference type="GO" id="GO:0005829">
    <property type="term" value="C:cytosol"/>
    <property type="evidence" value="ECO:0007669"/>
    <property type="project" value="TreeGrafter"/>
</dbReference>
<dbReference type="PROSITE" id="PS01336">
    <property type="entry name" value="ADOMETDC"/>
    <property type="match status" value="1"/>
</dbReference>
<comment type="similarity">
    <text evidence="2">Belongs to the eukaryotic AdoMetDC family.</text>
</comment>
<evidence type="ECO:0000256" key="3">
    <source>
        <dbReference type="ARBA" id="ARBA00023066"/>
    </source>
</evidence>
<gene>
    <name evidence="6" type="ORF">BCR44DRAFT_1040650</name>
</gene>
<dbReference type="Proteomes" id="UP000193411">
    <property type="component" value="Unassembled WGS sequence"/>
</dbReference>
<evidence type="ECO:0000256" key="4">
    <source>
        <dbReference type="ARBA" id="ARBA00023115"/>
    </source>
</evidence>
<dbReference type="Gene3D" id="3.60.90.10">
    <property type="entry name" value="S-adenosylmethionine decarboxylase"/>
    <property type="match status" value="2"/>
</dbReference>
<dbReference type="STRING" id="765915.A0A1Y2H6Z6"/>
<dbReference type="PANTHER" id="PTHR11570">
    <property type="entry name" value="S-ADENOSYLMETHIONINE DECARBOXYLASE"/>
    <property type="match status" value="1"/>
</dbReference>
<dbReference type="PANTHER" id="PTHR11570:SF0">
    <property type="entry name" value="S-ADENOSYLMETHIONINE DECARBOXYLASE PROENZYME"/>
    <property type="match status" value="1"/>
</dbReference>
<evidence type="ECO:0000256" key="5">
    <source>
        <dbReference type="SAM" id="MobiDB-lite"/>
    </source>
</evidence>
<dbReference type="InterPro" id="IPR016067">
    <property type="entry name" value="S-AdoMet_deCO2ase_core"/>
</dbReference>
<feature type="compositionally biased region" description="Acidic residues" evidence="5">
    <location>
        <begin position="290"/>
        <end position="299"/>
    </location>
</feature>
<evidence type="ECO:0000313" key="6">
    <source>
        <dbReference type="EMBL" id="ORZ29784.1"/>
    </source>
</evidence>